<dbReference type="PRINTS" id="PR00633">
    <property type="entry name" value="RCCNDNSATION"/>
</dbReference>
<dbReference type="PANTHER" id="PTHR45982:SF1">
    <property type="entry name" value="REGULATOR OF CHROMOSOME CONDENSATION"/>
    <property type="match status" value="1"/>
</dbReference>
<evidence type="ECO:0000259" key="6">
    <source>
        <dbReference type="Pfam" id="PF25390"/>
    </source>
</evidence>
<dbReference type="InterPro" id="IPR058923">
    <property type="entry name" value="RCC1-like_dom"/>
</dbReference>
<dbReference type="Pfam" id="PF00415">
    <property type="entry name" value="RCC1"/>
    <property type="match status" value="1"/>
</dbReference>
<dbReference type="SUPFAM" id="SSF50985">
    <property type="entry name" value="RCC1/BLIP-II"/>
    <property type="match status" value="2"/>
</dbReference>
<evidence type="ECO:0000256" key="1">
    <source>
        <dbReference type="ARBA" id="ARBA00022658"/>
    </source>
</evidence>
<keyword evidence="4" id="KW-0732">Signal</keyword>
<feature type="signal peptide" evidence="4">
    <location>
        <begin position="1"/>
        <end position="30"/>
    </location>
</feature>
<dbReference type="RefSeq" id="WP_207380902.1">
    <property type="nucleotide sequence ID" value="NZ_CP071502.1"/>
</dbReference>
<sequence length="879" mass="96127">MPKKTHFRRTQIQCGLALLGLALPWLHAQAAPQIEIGNNSIHIIKEDGSLWSWGENSNGQIGLGSFSDVIQSPQAISGNWFQVSASRYLVLSIKSDGSLWMNDWDSSNGLQQLGTDNDWVEVSVGGSDGNAILRKTDGSIWLGSWQYREPEADRATFVIESLDSGTDVWLSVALDAAYFERFWAIRADHSLWYFKRTSSYDYQTNRMVYRIDKNRAGVDTDWQSFSQSTDTVLVVKKDKSLWQAAPEPVQKYDSTWLEVDSLLGFYAAIKEDGTLWQWGNFIESDEQSVDGYKSRVIEQPEQVGTSSDWTHVNVGNNFAIAQKADGSYWGWGVDDYKYGFRGIDYRLPGQIGAESDWQVTRTGGRSSFAIKSDGTLWSWGYGAELGLNNGWLDEWGYLQTPAILQPQQVNTDTDWADIRVGWTQVVALKKDGSIWSWGSNYSGALGLGLENDPDVYWLQVDTPTRIGNRTDWVKIAAAEDTSYAIDSSGRLWGWGQNDYGQIGDGTDVDRNVPTQVGSDTDWRDVAGGWGHTLAIKSDGSLWAWGDNSHGLLGDGTTETRLSPVRIGTDNDWQAVAAGDSHSIALKKDGSIWGWGNGGSGPTGLGNFEDVYQPTRIGVDNDWVEIGAGDSHSVAVKADNSHWSWGHKGQTGLGSLAGNQNLPARMPSSSGWLDLGFGADSFHATGVSCDGGLWSWGWNNGPELGQGITPVVEEPVQILLPPPAGSLPLDDSRSCQIANLQNIDLQIVSASVTTTGSINAGSNLDAEFSISNLGSIGTSSEPFVAQWYLSTDNQIDANDIALNSVLLTGMNSGETLAYSNQVNIPITTQATSYFLMLLIDATNTQTESDENNNSFNLGQITVARPNGRPDQPPGKIRRKQ</sequence>
<dbReference type="Proteomes" id="UP000663207">
    <property type="component" value="Chromosome"/>
</dbReference>
<evidence type="ECO:0000256" key="4">
    <source>
        <dbReference type="SAM" id="SignalP"/>
    </source>
</evidence>
<dbReference type="InterPro" id="IPR009091">
    <property type="entry name" value="RCC1/BLIP-II"/>
</dbReference>
<dbReference type="InterPro" id="IPR011635">
    <property type="entry name" value="CARDB"/>
</dbReference>
<dbReference type="Gene3D" id="2.130.10.30">
    <property type="entry name" value="Regulator of chromosome condensation 1/beta-lactamase-inhibitor protein II"/>
    <property type="match status" value="3"/>
</dbReference>
<keyword evidence="8" id="KW-1185">Reference proteome</keyword>
<dbReference type="InterPro" id="IPR051553">
    <property type="entry name" value="Ran_GTPase-activating"/>
</dbReference>
<feature type="region of interest" description="Disordered" evidence="3">
    <location>
        <begin position="845"/>
        <end position="879"/>
    </location>
</feature>
<dbReference type="PROSITE" id="PS50012">
    <property type="entry name" value="RCC1_3"/>
    <property type="match status" value="5"/>
</dbReference>
<dbReference type="Pfam" id="PF07705">
    <property type="entry name" value="CARDB"/>
    <property type="match status" value="1"/>
</dbReference>
<evidence type="ECO:0008006" key="9">
    <source>
        <dbReference type="Google" id="ProtNLM"/>
    </source>
</evidence>
<organism evidence="7 8">
    <name type="scientific">Shewanella sedimentimangrovi</name>
    <dbReference type="NCBI Taxonomy" id="2814293"/>
    <lineage>
        <taxon>Bacteria</taxon>
        <taxon>Pseudomonadati</taxon>
        <taxon>Pseudomonadota</taxon>
        <taxon>Gammaproteobacteria</taxon>
        <taxon>Alteromonadales</taxon>
        <taxon>Shewanellaceae</taxon>
        <taxon>Shewanella</taxon>
    </lineage>
</organism>
<dbReference type="PANTHER" id="PTHR45982">
    <property type="entry name" value="REGULATOR OF CHROMOSOME CONDENSATION"/>
    <property type="match status" value="1"/>
</dbReference>
<evidence type="ECO:0000256" key="3">
    <source>
        <dbReference type="SAM" id="MobiDB-lite"/>
    </source>
</evidence>
<protein>
    <recommendedName>
        <fullName evidence="9">CARDB domain-containing protein</fullName>
    </recommendedName>
</protein>
<dbReference type="EMBL" id="CP071502">
    <property type="protein sequence ID" value="QSX37718.1"/>
    <property type="molecule type" value="Genomic_DNA"/>
</dbReference>
<keyword evidence="2" id="KW-0677">Repeat</keyword>
<evidence type="ECO:0000256" key="2">
    <source>
        <dbReference type="ARBA" id="ARBA00022737"/>
    </source>
</evidence>
<dbReference type="Pfam" id="PF25390">
    <property type="entry name" value="WD40_RLD"/>
    <property type="match status" value="1"/>
</dbReference>
<reference evidence="7 8" key="1">
    <citation type="submission" date="2021-03" db="EMBL/GenBank/DDBJ databases">
        <title>Novel species identification of genus Shewanella.</title>
        <authorList>
            <person name="Liu G."/>
            <person name="Zhang Q."/>
        </authorList>
    </citation>
    <scope>NUCLEOTIDE SEQUENCE [LARGE SCALE GENOMIC DNA]</scope>
    <source>
        <strain evidence="7 8">FJAT-52962</strain>
    </source>
</reference>
<accession>A0ABX7R4G0</accession>
<dbReference type="InterPro" id="IPR013783">
    <property type="entry name" value="Ig-like_fold"/>
</dbReference>
<evidence type="ECO:0000259" key="5">
    <source>
        <dbReference type="Pfam" id="PF07705"/>
    </source>
</evidence>
<evidence type="ECO:0000313" key="7">
    <source>
        <dbReference type="EMBL" id="QSX37718.1"/>
    </source>
</evidence>
<feature type="domain" description="RCC1-like" evidence="6">
    <location>
        <begin position="403"/>
        <end position="616"/>
    </location>
</feature>
<keyword evidence="1" id="KW-0344">Guanine-nucleotide releasing factor</keyword>
<dbReference type="InterPro" id="IPR000408">
    <property type="entry name" value="Reg_chr_condens"/>
</dbReference>
<proteinExistence type="predicted"/>
<dbReference type="Gene3D" id="2.60.40.10">
    <property type="entry name" value="Immunoglobulins"/>
    <property type="match status" value="1"/>
</dbReference>
<evidence type="ECO:0000313" key="8">
    <source>
        <dbReference type="Proteomes" id="UP000663207"/>
    </source>
</evidence>
<feature type="chain" id="PRO_5045659225" description="CARDB domain-containing protein" evidence="4">
    <location>
        <begin position="31"/>
        <end position="879"/>
    </location>
</feature>
<feature type="compositionally biased region" description="Polar residues" evidence="3">
    <location>
        <begin position="845"/>
        <end position="858"/>
    </location>
</feature>
<gene>
    <name evidence="7" type="ORF">JYB85_02425</name>
</gene>
<feature type="domain" description="CARDB" evidence="5">
    <location>
        <begin position="743"/>
        <end position="854"/>
    </location>
</feature>
<name>A0ABX7R4G0_9GAMM</name>
<dbReference type="PROSITE" id="PS00626">
    <property type="entry name" value="RCC1_2"/>
    <property type="match status" value="2"/>
</dbReference>